<feature type="domain" description="BAH" evidence="12">
    <location>
        <begin position="358"/>
        <end position="499"/>
    </location>
</feature>
<dbReference type="InterPro" id="IPR022702">
    <property type="entry name" value="Cytosine_MeTrfase1_RFD"/>
</dbReference>
<feature type="compositionally biased region" description="Basic and acidic residues" evidence="11">
    <location>
        <begin position="965"/>
        <end position="984"/>
    </location>
</feature>
<accession>A0AAW0E0K9</accession>
<dbReference type="SUPFAM" id="SSF53335">
    <property type="entry name" value="S-adenosyl-L-methionine-dependent methyltransferases"/>
    <property type="match status" value="1"/>
</dbReference>
<evidence type="ECO:0000259" key="12">
    <source>
        <dbReference type="PROSITE" id="PS51038"/>
    </source>
</evidence>
<reference evidence="13 14" key="1">
    <citation type="submission" date="2024-01" db="EMBL/GenBank/DDBJ databases">
        <title>A draft genome for a cacao thread blight-causing isolate of Paramarasmius palmivorus.</title>
        <authorList>
            <person name="Baruah I.K."/>
            <person name="Bukari Y."/>
            <person name="Amoako-Attah I."/>
            <person name="Meinhardt L.W."/>
            <person name="Bailey B.A."/>
            <person name="Cohen S.P."/>
        </authorList>
    </citation>
    <scope>NUCLEOTIDE SEQUENCE [LARGE SCALE GENOMIC DNA]</scope>
    <source>
        <strain evidence="13 14">GH-12</strain>
    </source>
</reference>
<dbReference type="PROSITE" id="PS51679">
    <property type="entry name" value="SAM_MT_C5"/>
    <property type="match status" value="1"/>
</dbReference>
<keyword evidence="14" id="KW-1185">Reference proteome</keyword>
<dbReference type="PIRSF" id="PIRSF037404">
    <property type="entry name" value="DNMT1"/>
    <property type="match status" value="1"/>
</dbReference>
<keyword evidence="6" id="KW-0677">Repeat</keyword>
<dbReference type="InterPro" id="IPR029063">
    <property type="entry name" value="SAM-dependent_MTases_sf"/>
</dbReference>
<comment type="similarity">
    <text evidence="10">Belongs to the class I-like SAM-binding methyltransferase superfamily. C5-methyltransferase family.</text>
</comment>
<dbReference type="EMBL" id="JAYKXP010000005">
    <property type="protein sequence ID" value="KAK7058661.1"/>
    <property type="molecule type" value="Genomic_DNA"/>
</dbReference>
<organism evidence="13 14">
    <name type="scientific">Paramarasmius palmivorus</name>
    <dbReference type="NCBI Taxonomy" id="297713"/>
    <lineage>
        <taxon>Eukaryota</taxon>
        <taxon>Fungi</taxon>
        <taxon>Dikarya</taxon>
        <taxon>Basidiomycota</taxon>
        <taxon>Agaricomycotina</taxon>
        <taxon>Agaricomycetes</taxon>
        <taxon>Agaricomycetidae</taxon>
        <taxon>Agaricales</taxon>
        <taxon>Marasmiineae</taxon>
        <taxon>Marasmiaceae</taxon>
        <taxon>Paramarasmius</taxon>
    </lineage>
</organism>
<dbReference type="PANTHER" id="PTHR10629:SF52">
    <property type="entry name" value="DNA (CYTOSINE-5)-METHYLTRANSFERASE 1"/>
    <property type="match status" value="1"/>
</dbReference>
<evidence type="ECO:0000256" key="6">
    <source>
        <dbReference type="ARBA" id="ARBA00022737"/>
    </source>
</evidence>
<evidence type="ECO:0000256" key="11">
    <source>
        <dbReference type="SAM" id="MobiDB-lite"/>
    </source>
</evidence>
<dbReference type="InterPro" id="IPR043151">
    <property type="entry name" value="BAH_sf"/>
</dbReference>
<name>A0AAW0E0K9_9AGAR</name>
<dbReference type="EC" id="2.1.1.37" evidence="2"/>
<keyword evidence="8" id="KW-0539">Nucleus</keyword>
<evidence type="ECO:0000256" key="5">
    <source>
        <dbReference type="ARBA" id="ARBA00022691"/>
    </source>
</evidence>
<evidence type="ECO:0000313" key="14">
    <source>
        <dbReference type="Proteomes" id="UP001383192"/>
    </source>
</evidence>
<dbReference type="Gene3D" id="2.30.30.490">
    <property type="match status" value="2"/>
</dbReference>
<dbReference type="GO" id="GO:0003886">
    <property type="term" value="F:DNA (cytosine-5-)-methyltransferase activity"/>
    <property type="evidence" value="ECO:0007669"/>
    <property type="project" value="UniProtKB-EC"/>
</dbReference>
<dbReference type="Proteomes" id="UP001383192">
    <property type="component" value="Unassembled WGS sequence"/>
</dbReference>
<dbReference type="InterPro" id="IPR001525">
    <property type="entry name" value="C5_MeTfrase"/>
</dbReference>
<gene>
    <name evidence="13" type="ORF">VNI00_002297</name>
</gene>
<evidence type="ECO:0000313" key="13">
    <source>
        <dbReference type="EMBL" id="KAK7058661.1"/>
    </source>
</evidence>
<evidence type="ECO:0000256" key="9">
    <source>
        <dbReference type="PIRSR" id="PIRSR037404-1"/>
    </source>
</evidence>
<keyword evidence="3 10" id="KW-0489">Methyltransferase</keyword>
<dbReference type="InterPro" id="IPR001025">
    <property type="entry name" value="BAH_dom"/>
</dbReference>
<dbReference type="InterPro" id="IPR050390">
    <property type="entry name" value="C5-Methyltransferase"/>
</dbReference>
<dbReference type="GO" id="GO:0032259">
    <property type="term" value="P:methylation"/>
    <property type="evidence" value="ECO:0007669"/>
    <property type="project" value="UniProtKB-KW"/>
</dbReference>
<evidence type="ECO:0000256" key="8">
    <source>
        <dbReference type="ARBA" id="ARBA00023242"/>
    </source>
</evidence>
<comment type="caution">
    <text evidence="13">The sequence shown here is derived from an EMBL/GenBank/DDBJ whole genome shotgun (WGS) entry which is preliminary data.</text>
</comment>
<dbReference type="PANTHER" id="PTHR10629">
    <property type="entry name" value="CYTOSINE-SPECIFIC METHYLTRANSFERASE"/>
    <property type="match status" value="1"/>
</dbReference>
<comment type="subcellular location">
    <subcellularLocation>
        <location evidence="1">Nucleus</location>
    </subcellularLocation>
</comment>
<dbReference type="GO" id="GO:0003677">
    <property type="term" value="F:DNA binding"/>
    <property type="evidence" value="ECO:0007669"/>
    <property type="project" value="UniProtKB-KW"/>
</dbReference>
<keyword evidence="5 10" id="KW-0949">S-adenosyl-L-methionine</keyword>
<dbReference type="GO" id="GO:0005634">
    <property type="term" value="C:nucleus"/>
    <property type="evidence" value="ECO:0007669"/>
    <property type="project" value="UniProtKB-SubCell"/>
</dbReference>
<evidence type="ECO:0000256" key="7">
    <source>
        <dbReference type="ARBA" id="ARBA00023125"/>
    </source>
</evidence>
<proteinExistence type="inferred from homology"/>
<dbReference type="AlphaFoldDB" id="A0AAW0E0K9"/>
<dbReference type="Gene3D" id="3.40.50.150">
    <property type="entry name" value="Vaccinia Virus protein VP39"/>
    <property type="match status" value="1"/>
</dbReference>
<evidence type="ECO:0000256" key="2">
    <source>
        <dbReference type="ARBA" id="ARBA00011975"/>
    </source>
</evidence>
<feature type="region of interest" description="Disordered" evidence="11">
    <location>
        <begin position="1"/>
        <end position="23"/>
    </location>
</feature>
<feature type="active site" evidence="9 10">
    <location>
        <position position="800"/>
    </location>
</feature>
<evidence type="ECO:0000256" key="3">
    <source>
        <dbReference type="ARBA" id="ARBA00022603"/>
    </source>
</evidence>
<keyword evidence="7" id="KW-0238">DNA-binding</keyword>
<dbReference type="Pfam" id="PF00145">
    <property type="entry name" value="DNA_methylase"/>
    <property type="match status" value="1"/>
</dbReference>
<dbReference type="Pfam" id="PF12047">
    <property type="entry name" value="DNMT1-RFD"/>
    <property type="match status" value="1"/>
</dbReference>
<evidence type="ECO:0000256" key="10">
    <source>
        <dbReference type="PROSITE-ProRule" id="PRU01016"/>
    </source>
</evidence>
<dbReference type="InterPro" id="IPR018117">
    <property type="entry name" value="C5_DNA_meth_AS"/>
</dbReference>
<dbReference type="PROSITE" id="PS51038">
    <property type="entry name" value="BAH"/>
    <property type="match status" value="2"/>
</dbReference>
<feature type="region of interest" description="Disordered" evidence="11">
    <location>
        <begin position="965"/>
        <end position="991"/>
    </location>
</feature>
<protein>
    <recommendedName>
        <fullName evidence="2">DNA (cytosine-5-)-methyltransferase</fullName>
        <ecNumber evidence="2">2.1.1.37</ecNumber>
    </recommendedName>
</protein>
<dbReference type="PROSITE" id="PS00094">
    <property type="entry name" value="C5_MTASE_1"/>
    <property type="match status" value="1"/>
</dbReference>
<evidence type="ECO:0000256" key="4">
    <source>
        <dbReference type="ARBA" id="ARBA00022679"/>
    </source>
</evidence>
<sequence>MEKANLPANEQESRDPATWEPPSVIIFEESAELVINDENPEDEDTILNGDDDKPVRYLDHFVLFDSNRHNELVSLAALEEEDVDSNVEAAGFVSTVHDNDEDEGQEDDLSVTGESTQQYVKLGAVFRFTFDYTKKDAMFWIETEFSWYILGIPSSDYAKIYNDFIAVHYLAAYILSSVSESHTQVYDSFLEALKADTGIESPDFRAVVPVIRDFLDHEDTSDEYSSSPIVQKLLGGKVKKKKGAMRRTHHLTHTLRGRSGNLDLAVLRRKNLNPTHVTPFIGSLAKDLCLESLRVVGKEIEPKVAIEQKRRRRLLPKLRELVSRRHENRKEWRVVCSEDGPISDDGEQHSSSVDVNGETYEVGDVILTPIEDRSLSLSTNLTEKDDIAYHFWYVQDARLDHPNSYLPPRFASIVYIIPSKNTAHVRWFDHGFHIAPQELANSQELFLHNDCGDIPLYDIISCVRVKYIPPGEDIPKLPYDHYYCKFEHDHLSGAFTSFDYDVLRMTSQLPPPENCPVCVSRDQKEMDQGPREIDDGRAVFYQGQSFHLHDFVLFRSVEEDQPARIGQISKIVFPKGQCHADNIEVELKRLGRIHVFGDHLPPKEMKDERHLFMTPVVQQVPLANILQTCFVHPFVPITDEELGTWLTFSPDHFFVKYFFPSLTCPSWSDRKRIRHSSLSCEVCAAENTAIFRNKTLKIPLPAIDLFGGCGAFGLGLAMGSGCIEISHAVEIAPSAALTYQRNSPNTSVFNQCVNTVFEYAIAHFRGQGVEAPSQIFDPAVRVPAPPKPGDIKVVIAGFPCQTFSGLNAFKRNDDTKSNLFLNALSWVEFLEPDYAVFENVPGFLKHRLNARQEGIGRITGGLEQGGLKFLMRALLELGYQVRYGLLQAGNYGTPQSRVRFFMIAAKHGLQLPNLPYPTHAFPLRQTPSITLANKSSIRPILFQKGSALHPSVTINDAISDLPQFDWKDPHNEDSSRSDKPKAPERQSLVPSFECRKTDKHWGYEGLVPYSHPPRTRFQLDSRLNAPSDLQHFTRTLPEGDVRRVLHIGIRPDADYRGN</sequence>
<keyword evidence="4 10" id="KW-0808">Transferase</keyword>
<evidence type="ECO:0000256" key="1">
    <source>
        <dbReference type="ARBA" id="ARBA00004123"/>
    </source>
</evidence>
<dbReference type="GO" id="GO:0003682">
    <property type="term" value="F:chromatin binding"/>
    <property type="evidence" value="ECO:0007669"/>
    <property type="project" value="InterPro"/>
</dbReference>
<dbReference type="PRINTS" id="PR00105">
    <property type="entry name" value="C5METTRFRASE"/>
</dbReference>
<dbReference type="GO" id="GO:0044027">
    <property type="term" value="P:negative regulation of gene expression via chromosomal CpG island methylation"/>
    <property type="evidence" value="ECO:0007669"/>
    <property type="project" value="TreeGrafter"/>
</dbReference>
<dbReference type="GO" id="GO:0006346">
    <property type="term" value="P:DNA methylation-dependent constitutive heterochromatin formation"/>
    <property type="evidence" value="ECO:0007669"/>
    <property type="project" value="InterPro"/>
</dbReference>
<dbReference type="CDD" id="cd04370">
    <property type="entry name" value="BAH"/>
    <property type="match status" value="1"/>
</dbReference>
<feature type="domain" description="BAH" evidence="12">
    <location>
        <begin position="544"/>
        <end position="670"/>
    </location>
</feature>